<dbReference type="AlphaFoldDB" id="A0A6L2LTJ3"/>
<accession>A0A6L2LTJ3</accession>
<feature type="non-terminal residue" evidence="1">
    <location>
        <position position="1"/>
    </location>
</feature>
<sequence length="375" mass="41226">HTAAGGESAVVAAAATLAAPAAMVVPAGSGGGSGGVGSGEAAMVVMMTSGGGVVVVPWEAAAVGVVVVRQRLVVVLHVVDLVDRATRNNFGFVGKFAGKIFRQRRRRLAGELFDWDEELVSSRDAGVTRVKEFMTIAEDEPSVRKVDAISGQWIEINLKKRDEIFDLKKVIEKWISRRVTLDQFLSEQVRRNIVYALSRRGKRKERISSKEVLFTKVDESRTETAPKITSESECNIQESLPPLPKLLGAEPTSTSAIKAPKKRNQTFPDLNPEKKADSSTEQLLLTLMKEVKGLKEKIKIPSDTTLSVSQSRCSKSAKGKQKIWFGPCKHYRFKNHLSKDCYMKPKCSTCGSINHLTKEHPEQAAIKKTLEKLKA</sequence>
<comment type="caution">
    <text evidence="1">The sequence shown here is derived from an EMBL/GenBank/DDBJ whole genome shotgun (WGS) entry which is preliminary data.</text>
</comment>
<dbReference type="EMBL" id="BKCJ010004880">
    <property type="protein sequence ID" value="GEU63624.1"/>
    <property type="molecule type" value="Genomic_DNA"/>
</dbReference>
<gene>
    <name evidence="1" type="ORF">Tci_035602</name>
</gene>
<proteinExistence type="predicted"/>
<evidence type="ECO:0000313" key="1">
    <source>
        <dbReference type="EMBL" id="GEU63624.1"/>
    </source>
</evidence>
<name>A0A6L2LTJ3_TANCI</name>
<organism evidence="1">
    <name type="scientific">Tanacetum cinerariifolium</name>
    <name type="common">Dalmatian daisy</name>
    <name type="synonym">Chrysanthemum cinerariifolium</name>
    <dbReference type="NCBI Taxonomy" id="118510"/>
    <lineage>
        <taxon>Eukaryota</taxon>
        <taxon>Viridiplantae</taxon>
        <taxon>Streptophyta</taxon>
        <taxon>Embryophyta</taxon>
        <taxon>Tracheophyta</taxon>
        <taxon>Spermatophyta</taxon>
        <taxon>Magnoliopsida</taxon>
        <taxon>eudicotyledons</taxon>
        <taxon>Gunneridae</taxon>
        <taxon>Pentapetalae</taxon>
        <taxon>asterids</taxon>
        <taxon>campanulids</taxon>
        <taxon>Asterales</taxon>
        <taxon>Asteraceae</taxon>
        <taxon>Asteroideae</taxon>
        <taxon>Anthemideae</taxon>
        <taxon>Anthemidinae</taxon>
        <taxon>Tanacetum</taxon>
    </lineage>
</organism>
<protein>
    <submittedName>
        <fullName evidence="1">Uncharacterized protein</fullName>
    </submittedName>
</protein>
<reference evidence="1" key="1">
    <citation type="journal article" date="2019" name="Sci. Rep.">
        <title>Draft genome of Tanacetum cinerariifolium, the natural source of mosquito coil.</title>
        <authorList>
            <person name="Yamashiro T."/>
            <person name="Shiraishi A."/>
            <person name="Satake H."/>
            <person name="Nakayama K."/>
        </authorList>
    </citation>
    <scope>NUCLEOTIDE SEQUENCE</scope>
</reference>